<dbReference type="Proteomes" id="UP001582793">
    <property type="component" value="Unassembled WGS sequence"/>
</dbReference>
<keyword evidence="4" id="KW-1185">Reference proteome</keyword>
<protein>
    <submittedName>
        <fullName evidence="3">Uncharacterized protein</fullName>
    </submittedName>
</protein>
<dbReference type="PROSITE" id="PS51257">
    <property type="entry name" value="PROKAR_LIPOPROTEIN"/>
    <property type="match status" value="1"/>
</dbReference>
<keyword evidence="2" id="KW-0732">Signal</keyword>
<sequence length="213" mass="21304">MSVNRWLAGAGLMVLAAAAGGCGAGTTPDASGTPAPTSTAAAPAETSTSPSTPAATATPAVLSGTRQVTIVRVDAFESGVSLSDEGRLTEAVGDSGRQLFVPTPLDGGLYLIKAYYGSSHGSGPGEAVCWQVRNPRNTQPLSVEGAACKQNEPGQQFEITTTGGGDTPTFQISNRGALLRGSAQHGLILEELGDAPPADGFRLVDNGPAPAGG</sequence>
<evidence type="ECO:0000313" key="3">
    <source>
        <dbReference type="EMBL" id="MFB6392302.1"/>
    </source>
</evidence>
<dbReference type="EMBL" id="JBCGDC010000008">
    <property type="protein sequence ID" value="MFB6392302.1"/>
    <property type="molecule type" value="Genomic_DNA"/>
</dbReference>
<feature type="signal peptide" evidence="2">
    <location>
        <begin position="1"/>
        <end position="24"/>
    </location>
</feature>
<evidence type="ECO:0000256" key="2">
    <source>
        <dbReference type="SAM" id="SignalP"/>
    </source>
</evidence>
<gene>
    <name evidence="3" type="ORF">AAFH96_04185</name>
</gene>
<name>A0ABV5CJZ3_9ACTN</name>
<organism evidence="3 4">
    <name type="scientific">Polymorphospora lycopeni</name>
    <dbReference type="NCBI Taxonomy" id="3140240"/>
    <lineage>
        <taxon>Bacteria</taxon>
        <taxon>Bacillati</taxon>
        <taxon>Actinomycetota</taxon>
        <taxon>Actinomycetes</taxon>
        <taxon>Micromonosporales</taxon>
        <taxon>Micromonosporaceae</taxon>
        <taxon>Polymorphospora</taxon>
    </lineage>
</organism>
<proteinExistence type="predicted"/>
<evidence type="ECO:0000256" key="1">
    <source>
        <dbReference type="SAM" id="MobiDB-lite"/>
    </source>
</evidence>
<accession>A0ABV5CJZ3</accession>
<feature type="chain" id="PRO_5045925833" evidence="2">
    <location>
        <begin position="25"/>
        <end position="213"/>
    </location>
</feature>
<feature type="region of interest" description="Disordered" evidence="1">
    <location>
        <begin position="26"/>
        <end position="60"/>
    </location>
</feature>
<evidence type="ECO:0000313" key="4">
    <source>
        <dbReference type="Proteomes" id="UP001582793"/>
    </source>
</evidence>
<reference evidence="3 4" key="1">
    <citation type="submission" date="2024-04" db="EMBL/GenBank/DDBJ databases">
        <title>Polymorphospora sp. isolated from Baiyangdian Lake in Xiong'an New Area.</title>
        <authorList>
            <person name="Zhang X."/>
            <person name="Liu J."/>
        </authorList>
    </citation>
    <scope>NUCLEOTIDE SEQUENCE [LARGE SCALE GENOMIC DNA]</scope>
    <source>
        <strain evidence="3 4">2-325</strain>
    </source>
</reference>
<comment type="caution">
    <text evidence="3">The sequence shown here is derived from an EMBL/GenBank/DDBJ whole genome shotgun (WGS) entry which is preliminary data.</text>
</comment>
<dbReference type="RefSeq" id="WP_375733091.1">
    <property type="nucleotide sequence ID" value="NZ_JBCGDC010000008.1"/>
</dbReference>